<keyword evidence="1" id="KW-0560">Oxidoreductase</keyword>
<dbReference type="InterPro" id="IPR036661">
    <property type="entry name" value="Luciferase-like_sf"/>
</dbReference>
<dbReference type="GO" id="GO:0016705">
    <property type="term" value="F:oxidoreductase activity, acting on paired donors, with incorporation or reduction of molecular oxygen"/>
    <property type="evidence" value="ECO:0007669"/>
    <property type="project" value="InterPro"/>
</dbReference>
<accession>A0A3L7DWE5</accession>
<dbReference type="Gene3D" id="3.20.20.30">
    <property type="entry name" value="Luciferase-like domain"/>
    <property type="match status" value="1"/>
</dbReference>
<dbReference type="Pfam" id="PF00296">
    <property type="entry name" value="Bac_luciferase"/>
    <property type="match status" value="1"/>
</dbReference>
<dbReference type="RefSeq" id="WP_117954869.1">
    <property type="nucleotide sequence ID" value="NZ_QRAN01000012.1"/>
</dbReference>
<feature type="domain" description="Luciferase-like" evidence="2">
    <location>
        <begin position="13"/>
        <end position="305"/>
    </location>
</feature>
<comment type="caution">
    <text evidence="3">The sequence shown here is derived from an EMBL/GenBank/DDBJ whole genome shotgun (WGS) entry which is preliminary data.</text>
</comment>
<dbReference type="PANTHER" id="PTHR43244">
    <property type="match status" value="1"/>
</dbReference>
<proteinExistence type="predicted"/>
<dbReference type="PANTHER" id="PTHR43244:SF1">
    <property type="entry name" value="5,10-METHYLENETETRAHYDROMETHANOPTERIN REDUCTASE"/>
    <property type="match status" value="1"/>
</dbReference>
<dbReference type="OrthoDB" id="9775082at2"/>
<gene>
    <name evidence="3" type="ORF">DWB85_11870</name>
</gene>
<organism evidence="3 4">
    <name type="scientific">Seongchinamella sediminis</name>
    <dbReference type="NCBI Taxonomy" id="2283635"/>
    <lineage>
        <taxon>Bacteria</taxon>
        <taxon>Pseudomonadati</taxon>
        <taxon>Pseudomonadota</taxon>
        <taxon>Gammaproteobacteria</taxon>
        <taxon>Cellvibrionales</taxon>
        <taxon>Halieaceae</taxon>
        <taxon>Seongchinamella</taxon>
    </lineage>
</organism>
<evidence type="ECO:0000256" key="1">
    <source>
        <dbReference type="ARBA" id="ARBA00023002"/>
    </source>
</evidence>
<evidence type="ECO:0000313" key="3">
    <source>
        <dbReference type="EMBL" id="RLQ21456.1"/>
    </source>
</evidence>
<dbReference type="SUPFAM" id="SSF51679">
    <property type="entry name" value="Bacterial luciferase-like"/>
    <property type="match status" value="1"/>
</dbReference>
<reference evidence="3 4" key="1">
    <citation type="submission" date="2018-07" db="EMBL/GenBank/DDBJ databases">
        <title>Halioglobus sp. genome submission.</title>
        <authorList>
            <person name="Ye M.-Q."/>
            <person name="Du Z.-J."/>
        </authorList>
    </citation>
    <scope>NUCLEOTIDE SEQUENCE [LARGE SCALE GENOMIC DNA]</scope>
    <source>
        <strain evidence="3 4">U0301</strain>
    </source>
</reference>
<dbReference type="InterPro" id="IPR011251">
    <property type="entry name" value="Luciferase-like_dom"/>
</dbReference>
<dbReference type="Proteomes" id="UP000265509">
    <property type="component" value="Unassembled WGS sequence"/>
</dbReference>
<protein>
    <submittedName>
        <fullName evidence="3">LLM class flavin-dependent oxidoreductase</fullName>
    </submittedName>
</protein>
<dbReference type="EMBL" id="QRAN01000012">
    <property type="protein sequence ID" value="RLQ21456.1"/>
    <property type="molecule type" value="Genomic_DNA"/>
</dbReference>
<evidence type="ECO:0000313" key="4">
    <source>
        <dbReference type="Proteomes" id="UP000265509"/>
    </source>
</evidence>
<dbReference type="CDD" id="cd01097">
    <property type="entry name" value="Tetrahydromethanopterin_reductase"/>
    <property type="match status" value="1"/>
</dbReference>
<dbReference type="InterPro" id="IPR050564">
    <property type="entry name" value="F420-G6PD/mer"/>
</dbReference>
<evidence type="ECO:0000259" key="2">
    <source>
        <dbReference type="Pfam" id="PF00296"/>
    </source>
</evidence>
<keyword evidence="4" id="KW-1185">Reference proteome</keyword>
<name>A0A3L7DWE5_9GAMM</name>
<sequence length="333" mass="36085">MKIGMSLGISPREPILHAVEVVKNAEALGFDAAYITDVQLSMKDCFAAMTLCAVNTSKIKIGTGVTNPITRHPSTLACQFSGLKELSNGRGILGIGTGWTGVFPIGLKPSTIKYLEESIINIKALCDGKEVAGGEGGEPYNMTIANGRFPIFVAANQPRILKMCGRVADGVILMGGADEEFTKWQMDLVKEGAEEVGRDTSEIEFHLWATIGINDDIAQSRDDVSHWAASQAETFSKWKTLPDFLLRFKDDFDRAGAAYDRSHHLSSNAAHKSVVSDEFIDYVALTGNGDQCLDQIKRLGALGLDGVTLAFRAGSGGRQARMEEISEKIIKRL</sequence>
<dbReference type="AlphaFoldDB" id="A0A3L7DWE5"/>